<dbReference type="EMBL" id="JARYMX010000006">
    <property type="protein sequence ID" value="KAJ9543664.1"/>
    <property type="molecule type" value="Genomic_DNA"/>
</dbReference>
<dbReference type="Proteomes" id="UP001172457">
    <property type="component" value="Chromosome 6"/>
</dbReference>
<dbReference type="Gene3D" id="3.80.10.10">
    <property type="entry name" value="Ribonuclease Inhibitor"/>
    <property type="match status" value="2"/>
</dbReference>
<accession>A0AA38WB07</accession>
<sequence length="408" mass="47488">MCVQQHLPSLKVLDLRYSSNLLSTPNLDGLPSLERLMLKNCDELKEIHPSLGRHERLMFLDMQGCKRLEMFPPIVQMKNLETLLLSNCSKLCKFPEIRINMVKLVELRLGGTKIEMVPSSIGQYCTNLISLDLRDCLHLKRIQSNFNRLKHLKGLYLGGCVQLKILAEDLFDGDSGLHVLSLPSKSFKINFMSNKRLADRGVMKIKFLGFLRCLRKLSLRWCNLADEKSPFLRELPDLPSSIAILEAYWCNSLKIVELPTNCKWLWKFSFSTNTKWKWDSSERVVQYMLQGHAIEDYVISLQVPRQYISKRHCNYETFMSRLPWNWCNDFSGFLIYIDKKFIRGHQILIKNIIKGMDYEEDDLEVFNETSKINEMDGIDSIDDHDLEVFNSKIDEMGGMCHISFGLLR</sequence>
<keyword evidence="1" id="KW-0611">Plant defense</keyword>
<comment type="caution">
    <text evidence="3">The sequence shown here is derived from an EMBL/GenBank/DDBJ whole genome shotgun (WGS) entry which is preliminary data.</text>
</comment>
<dbReference type="PANTHER" id="PTHR47186:SF63">
    <property type="entry name" value="C-JID DOMAIN-CONTAINING PROTEIN"/>
    <property type="match status" value="1"/>
</dbReference>
<reference evidence="3" key="1">
    <citation type="submission" date="2023-03" db="EMBL/GenBank/DDBJ databases">
        <title>Chromosome-scale reference genome and RAD-based genetic map of yellow starthistle (Centaurea solstitialis) reveal putative structural variation and QTLs associated with invader traits.</title>
        <authorList>
            <person name="Reatini B."/>
            <person name="Cang F.A."/>
            <person name="Jiang Q."/>
            <person name="Mckibben M.T.W."/>
            <person name="Barker M.S."/>
            <person name="Rieseberg L.H."/>
            <person name="Dlugosch K.M."/>
        </authorList>
    </citation>
    <scope>NUCLEOTIDE SEQUENCE</scope>
    <source>
        <strain evidence="3">CAN-66</strain>
        <tissue evidence="3">Leaf</tissue>
    </source>
</reference>
<evidence type="ECO:0000256" key="1">
    <source>
        <dbReference type="ARBA" id="ARBA00022821"/>
    </source>
</evidence>
<keyword evidence="4" id="KW-1185">Reference proteome</keyword>
<dbReference type="AlphaFoldDB" id="A0AA38WB07"/>
<proteinExistence type="predicted"/>
<protein>
    <recommendedName>
        <fullName evidence="2">Disease resistance protein RPS4B/Roq1-like leucine-rich repeats domain-containing protein</fullName>
    </recommendedName>
</protein>
<evidence type="ECO:0000313" key="4">
    <source>
        <dbReference type="Proteomes" id="UP001172457"/>
    </source>
</evidence>
<evidence type="ECO:0000313" key="3">
    <source>
        <dbReference type="EMBL" id="KAJ9543664.1"/>
    </source>
</evidence>
<dbReference type="SUPFAM" id="SSF52058">
    <property type="entry name" value="L domain-like"/>
    <property type="match status" value="1"/>
</dbReference>
<dbReference type="InterPro" id="IPR032675">
    <property type="entry name" value="LRR_dom_sf"/>
</dbReference>
<feature type="domain" description="Disease resistance protein RPS4B/Roq1-like leucine-rich repeats" evidence="2">
    <location>
        <begin position="79"/>
        <end position="179"/>
    </location>
</feature>
<dbReference type="PANTHER" id="PTHR47186">
    <property type="entry name" value="LEUCINE-RICH REPEAT-CONTAINING PROTEIN 57"/>
    <property type="match status" value="1"/>
</dbReference>
<dbReference type="Pfam" id="PF23286">
    <property type="entry name" value="LRR_13"/>
    <property type="match status" value="1"/>
</dbReference>
<organism evidence="3 4">
    <name type="scientific">Centaurea solstitialis</name>
    <name type="common">yellow star-thistle</name>
    <dbReference type="NCBI Taxonomy" id="347529"/>
    <lineage>
        <taxon>Eukaryota</taxon>
        <taxon>Viridiplantae</taxon>
        <taxon>Streptophyta</taxon>
        <taxon>Embryophyta</taxon>
        <taxon>Tracheophyta</taxon>
        <taxon>Spermatophyta</taxon>
        <taxon>Magnoliopsida</taxon>
        <taxon>eudicotyledons</taxon>
        <taxon>Gunneridae</taxon>
        <taxon>Pentapetalae</taxon>
        <taxon>asterids</taxon>
        <taxon>campanulids</taxon>
        <taxon>Asterales</taxon>
        <taxon>Asteraceae</taxon>
        <taxon>Carduoideae</taxon>
        <taxon>Cardueae</taxon>
        <taxon>Centaureinae</taxon>
        <taxon>Centaurea</taxon>
    </lineage>
</organism>
<name>A0AA38WB07_9ASTR</name>
<evidence type="ECO:0000259" key="2">
    <source>
        <dbReference type="Pfam" id="PF23286"/>
    </source>
</evidence>
<gene>
    <name evidence="3" type="ORF">OSB04_023371</name>
</gene>
<dbReference type="InterPro" id="IPR058546">
    <property type="entry name" value="RPS4B/Roq1-like_LRR"/>
</dbReference>